<organism evidence="2 3">
    <name type="scientific">Megaselia scalaris</name>
    <name type="common">Humpbacked fly</name>
    <name type="synonym">Phora scalaris</name>
    <dbReference type="NCBI Taxonomy" id="36166"/>
    <lineage>
        <taxon>Eukaryota</taxon>
        <taxon>Metazoa</taxon>
        <taxon>Ecdysozoa</taxon>
        <taxon>Arthropoda</taxon>
        <taxon>Hexapoda</taxon>
        <taxon>Insecta</taxon>
        <taxon>Pterygota</taxon>
        <taxon>Neoptera</taxon>
        <taxon>Endopterygota</taxon>
        <taxon>Diptera</taxon>
        <taxon>Brachycera</taxon>
        <taxon>Muscomorpha</taxon>
        <taxon>Platypezoidea</taxon>
        <taxon>Phoridae</taxon>
        <taxon>Megaseliini</taxon>
        <taxon>Megaselia</taxon>
    </lineage>
</organism>
<reference evidence="2" key="2">
    <citation type="submission" date="2015-06" db="UniProtKB">
        <authorList>
            <consortium name="EnsemblMetazoa"/>
        </authorList>
    </citation>
    <scope>IDENTIFICATION</scope>
</reference>
<evidence type="ECO:0000313" key="2">
    <source>
        <dbReference type="EnsemblMetazoa" id="MESCA010423-PA"/>
    </source>
</evidence>
<dbReference type="GO" id="GO:0031966">
    <property type="term" value="C:mitochondrial membrane"/>
    <property type="evidence" value="ECO:0007669"/>
    <property type="project" value="TreeGrafter"/>
</dbReference>
<dbReference type="InterPro" id="IPR009724">
    <property type="entry name" value="TMEM70"/>
</dbReference>
<comment type="similarity">
    <text evidence="1">Belongs to the TMEM70 family.</text>
</comment>
<dbReference type="HOGENOM" id="CLU_2090804_0_0_1"/>
<dbReference type="EMBL" id="CAQQ02188352">
    <property type="status" value="NOT_ANNOTATED_CDS"/>
    <property type="molecule type" value="Genomic_DNA"/>
</dbReference>
<dbReference type="PANTHER" id="PTHR13281">
    <property type="entry name" value="TRANSMEMBRANE PROTEIN 70, MITOCHONDRIAL"/>
    <property type="match status" value="1"/>
</dbReference>
<accession>T1H2H7</accession>
<protein>
    <submittedName>
        <fullName evidence="2">Uncharacterized protein</fullName>
    </submittedName>
</protein>
<sequence>MLSQRIFRHSLGTLKSSSLKQGQFVPSLVRFAHTTDGQEKVYTGSLASRMKAVKVFSLTTSITGCVVQPTLLEQSMKIGGTAMAVAACGKYVTELYYNEKTGEYTAVTISLFLMRQE</sequence>
<dbReference type="GO" id="GO:0033615">
    <property type="term" value="P:mitochondrial proton-transporting ATP synthase complex assembly"/>
    <property type="evidence" value="ECO:0007669"/>
    <property type="project" value="TreeGrafter"/>
</dbReference>
<dbReference type="AlphaFoldDB" id="T1H2H7"/>
<dbReference type="STRING" id="36166.T1H2H7"/>
<name>T1H2H7_MEGSC</name>
<dbReference type="Pfam" id="PF06979">
    <property type="entry name" value="TMEM70"/>
    <property type="match status" value="1"/>
</dbReference>
<dbReference type="Proteomes" id="UP000015102">
    <property type="component" value="Unassembled WGS sequence"/>
</dbReference>
<evidence type="ECO:0000313" key="3">
    <source>
        <dbReference type="Proteomes" id="UP000015102"/>
    </source>
</evidence>
<keyword evidence="3" id="KW-1185">Reference proteome</keyword>
<reference evidence="3" key="1">
    <citation type="submission" date="2013-02" db="EMBL/GenBank/DDBJ databases">
        <authorList>
            <person name="Hughes D."/>
        </authorList>
    </citation>
    <scope>NUCLEOTIDE SEQUENCE</scope>
    <source>
        <strain>Durham</strain>
        <strain evidence="3">NC isolate 2 -- Noor lab</strain>
    </source>
</reference>
<evidence type="ECO:0000256" key="1">
    <source>
        <dbReference type="ARBA" id="ARBA00005280"/>
    </source>
</evidence>
<dbReference type="EnsemblMetazoa" id="MESCA010423-RA">
    <property type="protein sequence ID" value="MESCA010423-PA"/>
    <property type="gene ID" value="MESCA010423"/>
</dbReference>
<dbReference type="InterPro" id="IPR045325">
    <property type="entry name" value="TMEM70/TMEM186/TMEM223"/>
</dbReference>
<dbReference type="PANTHER" id="PTHR13281:SF0">
    <property type="entry name" value="TRANSMEMBRANE PROTEIN 70, MITOCHONDRIAL"/>
    <property type="match status" value="1"/>
</dbReference>
<proteinExistence type="inferred from homology"/>